<feature type="transmembrane region" description="Helical" evidence="2">
    <location>
        <begin position="48"/>
        <end position="66"/>
    </location>
</feature>
<name>N9DRR3_9GAMM</name>
<dbReference type="eggNOG" id="ENOG5032SY3">
    <property type="taxonomic scope" value="Bacteria"/>
</dbReference>
<organism evidence="3 4">
    <name type="scientific">Acinetobacter bouvetii DSM 14964 = CIP 107468</name>
    <dbReference type="NCBI Taxonomy" id="1120925"/>
    <lineage>
        <taxon>Bacteria</taxon>
        <taxon>Pseudomonadati</taxon>
        <taxon>Pseudomonadota</taxon>
        <taxon>Gammaproteobacteria</taxon>
        <taxon>Moraxellales</taxon>
        <taxon>Moraxellaceae</taxon>
        <taxon>Acinetobacter</taxon>
    </lineage>
</organism>
<reference evidence="3 4" key="1">
    <citation type="submission" date="2013-02" db="EMBL/GenBank/DDBJ databases">
        <title>The Genome Sequence of Acinetobacter bouvetii CIP 107468.</title>
        <authorList>
            <consortium name="The Broad Institute Genome Sequencing Platform"/>
            <consortium name="The Broad Institute Genome Sequencing Center for Infectious Disease"/>
            <person name="Cerqueira G."/>
            <person name="Feldgarden M."/>
            <person name="Courvalin P."/>
            <person name="Perichon B."/>
            <person name="Grillot-Courvalin C."/>
            <person name="Clermont D."/>
            <person name="Rocha E."/>
            <person name="Yoon E.-J."/>
            <person name="Nemec A."/>
            <person name="Walker B."/>
            <person name="Young S.K."/>
            <person name="Zeng Q."/>
            <person name="Gargeya S."/>
            <person name="Fitzgerald M."/>
            <person name="Haas B."/>
            <person name="Abouelleil A."/>
            <person name="Alvarado L."/>
            <person name="Arachchi H.M."/>
            <person name="Berlin A.M."/>
            <person name="Chapman S.B."/>
            <person name="Dewar J."/>
            <person name="Goldberg J."/>
            <person name="Griggs A."/>
            <person name="Gujja S."/>
            <person name="Hansen M."/>
            <person name="Howarth C."/>
            <person name="Imamovic A."/>
            <person name="Larimer J."/>
            <person name="McCowan C."/>
            <person name="Murphy C."/>
            <person name="Neiman D."/>
            <person name="Pearson M."/>
            <person name="Priest M."/>
            <person name="Roberts A."/>
            <person name="Saif S."/>
            <person name="Shea T."/>
            <person name="Sisk P."/>
            <person name="Sykes S."/>
            <person name="Wortman J."/>
            <person name="Nusbaum C."/>
            <person name="Birren B."/>
        </authorList>
    </citation>
    <scope>NUCLEOTIDE SEQUENCE [LARGE SCALE GENOMIC DNA]</scope>
    <source>
        <strain evidence="3 4">CIP 107468</strain>
    </source>
</reference>
<dbReference type="AlphaFoldDB" id="N9DRR3"/>
<feature type="region of interest" description="Disordered" evidence="1">
    <location>
        <begin position="1"/>
        <end position="24"/>
    </location>
</feature>
<sequence length="166" mass="18899">MDNAMQQDKKNAAHHRQCSQKDVSSENNDELVEVWGDTVSFPALVKSIFIGAALSVSFFYSSQWVLGQFVENQTLNHAYSMLCGLAGCLIAGFICSVLYKPKREILESENQSMEWFEILIDQWEKEGKSIGEIHDLPEKLVQELKELNLYDAFVAYAQQRQQSEGK</sequence>
<keyword evidence="4" id="KW-1185">Reference proteome</keyword>
<comment type="caution">
    <text evidence="3">The sequence shown here is derived from an EMBL/GenBank/DDBJ whole genome shotgun (WGS) entry which is preliminary data.</text>
</comment>
<evidence type="ECO:0000256" key="2">
    <source>
        <dbReference type="SAM" id="Phobius"/>
    </source>
</evidence>
<dbReference type="EMBL" id="APQD01000008">
    <property type="protein sequence ID" value="ENV83360.1"/>
    <property type="molecule type" value="Genomic_DNA"/>
</dbReference>
<gene>
    <name evidence="3" type="ORF">F941_00988</name>
</gene>
<dbReference type="OrthoDB" id="4808534at2"/>
<evidence type="ECO:0000313" key="3">
    <source>
        <dbReference type="EMBL" id="ENV83360.1"/>
    </source>
</evidence>
<dbReference type="RefSeq" id="WP_005008517.1">
    <property type="nucleotide sequence ID" value="NZ_KB849726.1"/>
</dbReference>
<evidence type="ECO:0000256" key="1">
    <source>
        <dbReference type="SAM" id="MobiDB-lite"/>
    </source>
</evidence>
<feature type="transmembrane region" description="Helical" evidence="2">
    <location>
        <begin position="78"/>
        <end position="99"/>
    </location>
</feature>
<keyword evidence="2" id="KW-0812">Transmembrane</keyword>
<accession>N9DRR3</accession>
<keyword evidence="2" id="KW-0472">Membrane</keyword>
<keyword evidence="2" id="KW-1133">Transmembrane helix</keyword>
<evidence type="ECO:0000313" key="4">
    <source>
        <dbReference type="Proteomes" id="UP000018460"/>
    </source>
</evidence>
<dbReference type="Proteomes" id="UP000018460">
    <property type="component" value="Unassembled WGS sequence"/>
</dbReference>
<proteinExistence type="predicted"/>
<dbReference type="PATRIC" id="fig|1120925.3.peg.1061"/>
<protein>
    <submittedName>
        <fullName evidence="3">Uncharacterized protein</fullName>
    </submittedName>
</protein>